<dbReference type="Pfam" id="PF00628">
    <property type="entry name" value="PHD"/>
    <property type="match status" value="1"/>
</dbReference>
<feature type="compositionally biased region" description="Basic and acidic residues" evidence="5">
    <location>
        <begin position="229"/>
        <end position="240"/>
    </location>
</feature>
<dbReference type="PANTHER" id="PTHR24102:SF28">
    <property type="entry name" value="PHD-TYPE DOMAIN-CONTAINING PROTEIN"/>
    <property type="match status" value="1"/>
</dbReference>
<dbReference type="GO" id="GO:0003677">
    <property type="term" value="F:DNA binding"/>
    <property type="evidence" value="ECO:0007669"/>
    <property type="project" value="InterPro"/>
</dbReference>
<dbReference type="SMART" id="SM00384">
    <property type="entry name" value="AT_hook"/>
    <property type="match status" value="3"/>
</dbReference>
<keyword evidence="2 4" id="KW-0863">Zinc-finger</keyword>
<feature type="compositionally biased region" description="Low complexity" evidence="5">
    <location>
        <begin position="606"/>
        <end position="623"/>
    </location>
</feature>
<dbReference type="PROSITE" id="PS01359">
    <property type="entry name" value="ZF_PHD_1"/>
    <property type="match status" value="2"/>
</dbReference>
<evidence type="ECO:0000256" key="5">
    <source>
        <dbReference type="SAM" id="MobiDB-lite"/>
    </source>
</evidence>
<dbReference type="PROSITE" id="PS50016">
    <property type="entry name" value="ZF_PHD_2"/>
    <property type="match status" value="2"/>
</dbReference>
<feature type="compositionally biased region" description="Basic and acidic residues" evidence="5">
    <location>
        <begin position="677"/>
        <end position="692"/>
    </location>
</feature>
<protein>
    <recommendedName>
        <fullName evidence="6">PHD-type domain-containing protein</fullName>
    </recommendedName>
</protein>
<evidence type="ECO:0000256" key="1">
    <source>
        <dbReference type="ARBA" id="ARBA00022723"/>
    </source>
</evidence>
<sequence length="1032" mass="113578">MVVAVKKKYLCNAPKPESWEAKAEALLKSLNGDEMKREQIARQSLSILKEQRSVSSNNNQSSSNKDDKEDDSSIDTQEFLNQHDDACDVCYMGGELICCTTCSLVFHRECLRPISKTEPIDWNCPHCIIQGLGGYKRHSKTWKRAEAGARQMKRMRIEKTGGEQEEEEKKSRGKILQHVKREKKKKKKKNTYEKEDRRKKEKNNPKTKSDAAATTTTKSKTIKSSQSLPKKERKDMDKDIQNSNTTTNTATVGAEAEASNKEKDDVSIASATSSCDNNNNNNNKKKRSNLALYKIADSYTPHCTEIETDNKIKEDCNVHKKDNDDIQVQQKVQNDEKVIACVDGVIIGDKKKASTTIWCNFCRDDPNIPICVFCGCRRCFGKHDKASLLLCDKCDEEYHTHCLGLTIVPLTQVWFCPNCEKKKKAVADLDSPRKSRTVISTYATDGIIQSDSSPTLDSPSRKDMSASSTTKTPKSTSTVKTPKSTSTVKIPKLKKSTTKIKVEGKKPRGRPPKNKDKIPASTPGKRGPKPKVKSASKSTPVPGRKRGRPRKEVNPTKSLKLLAIAGPPRKRGRPRKVEIQPEPSAITGNLNAVHVPGKKRGPKPKPSTVTSTTTTTTSSTDTITDLRVETESEAPTTQEPIKVSRISGRVVKRASFHDEIDGGEQHLRGRSLTPKSQEAHMHRSKVPESEPRKKQKVVKNKEDNATIQITAAPSISESKPAKSRKIPKIQDKEDEMVDHLPPVAPVRMKPVLQSPAPAMWPPSETTTEDAYNLTNVTARENTNDPLIATASAITDPGAAHKTQPSLTPLSGTYQPLVVAAKAVDPINVHHGPSTTAAHELPRSSSNIVSNYPSTPLLDPAALEAAVKALPVSDDVKVEKVGLTTTKSPRRKPGARECMQICRRFGVDIIPENHMNVLLDYCRRGKVEQLIRMRERLDCHSRFLESQLAGLEGLVMKVGESNVVVPALPDKFEPAKSIGAGAVESNNITSTLPALSTVVNIHSTKIAATISASTSTNVSTDPVNDKMPTSVQN</sequence>
<dbReference type="InterPro" id="IPR017956">
    <property type="entry name" value="AT_hook_DNA-bd_motif"/>
</dbReference>
<dbReference type="OrthoDB" id="124855at2759"/>
<dbReference type="Gene3D" id="3.30.40.10">
    <property type="entry name" value="Zinc/RING finger domain, C3HC4 (zinc finger)"/>
    <property type="match status" value="1"/>
</dbReference>
<feature type="compositionally biased region" description="Low complexity" evidence="5">
    <location>
        <begin position="467"/>
        <end position="489"/>
    </location>
</feature>
<evidence type="ECO:0000256" key="4">
    <source>
        <dbReference type="PROSITE-ProRule" id="PRU00146"/>
    </source>
</evidence>
<feature type="region of interest" description="Disordered" evidence="5">
    <location>
        <begin position="449"/>
        <end position="726"/>
    </location>
</feature>
<feature type="compositionally biased region" description="Low complexity" evidence="5">
    <location>
        <begin position="53"/>
        <end position="63"/>
    </location>
</feature>
<feature type="compositionally biased region" description="Basic and acidic residues" evidence="5">
    <location>
        <begin position="155"/>
        <end position="170"/>
    </location>
</feature>
<keyword evidence="3" id="KW-0862">Zinc</keyword>
<dbReference type="InterPro" id="IPR001965">
    <property type="entry name" value="Znf_PHD"/>
</dbReference>
<evidence type="ECO:0000313" key="7">
    <source>
        <dbReference type="EMBL" id="OEU17385.1"/>
    </source>
</evidence>
<dbReference type="PANTHER" id="PTHR24102">
    <property type="entry name" value="PHD FINGER PROTEIN"/>
    <property type="match status" value="1"/>
</dbReference>
<feature type="compositionally biased region" description="Low complexity" evidence="5">
    <location>
        <begin position="210"/>
        <end position="227"/>
    </location>
</feature>
<reference evidence="7 8" key="1">
    <citation type="submission" date="2016-09" db="EMBL/GenBank/DDBJ databases">
        <title>Extensive genetic diversity and differential bi-allelic expression allows diatom success in the polar Southern Ocean.</title>
        <authorList>
            <consortium name="DOE Joint Genome Institute"/>
            <person name="Mock T."/>
            <person name="Otillar R.P."/>
            <person name="Strauss J."/>
            <person name="Dupont C."/>
            <person name="Frickenhaus S."/>
            <person name="Maumus F."/>
            <person name="Mcmullan M."/>
            <person name="Sanges R."/>
            <person name="Schmutz J."/>
            <person name="Toseland A."/>
            <person name="Valas R."/>
            <person name="Veluchamy A."/>
            <person name="Ward B.J."/>
            <person name="Allen A."/>
            <person name="Barry K."/>
            <person name="Falciatore A."/>
            <person name="Ferrante M."/>
            <person name="Fortunato A.E."/>
            <person name="Gloeckner G."/>
            <person name="Gruber A."/>
            <person name="Hipkin R."/>
            <person name="Janech M."/>
            <person name="Kroth P."/>
            <person name="Leese F."/>
            <person name="Lindquist E."/>
            <person name="Lyon B.R."/>
            <person name="Martin J."/>
            <person name="Mayer C."/>
            <person name="Parker M."/>
            <person name="Quesneville H."/>
            <person name="Raymond J."/>
            <person name="Uhlig C."/>
            <person name="Valentin K.U."/>
            <person name="Worden A.Z."/>
            <person name="Armbrust E.V."/>
            <person name="Bowler C."/>
            <person name="Green B."/>
            <person name="Moulton V."/>
            <person name="Van Oosterhout C."/>
            <person name="Grigoriev I."/>
        </authorList>
    </citation>
    <scope>NUCLEOTIDE SEQUENCE [LARGE SCALE GENOMIC DNA]</scope>
    <source>
        <strain evidence="7 8">CCMP1102</strain>
    </source>
</reference>
<dbReference type="InterPro" id="IPR013083">
    <property type="entry name" value="Znf_RING/FYVE/PHD"/>
</dbReference>
<feature type="domain" description="PHD-type" evidence="6">
    <location>
        <begin position="356"/>
        <end position="422"/>
    </location>
</feature>
<dbReference type="Gene3D" id="2.30.30.1150">
    <property type="match status" value="1"/>
</dbReference>
<feature type="compositionally biased region" description="Basic and acidic residues" evidence="5">
    <location>
        <begin position="655"/>
        <end position="667"/>
    </location>
</feature>
<organism evidence="7 8">
    <name type="scientific">Fragilariopsis cylindrus CCMP1102</name>
    <dbReference type="NCBI Taxonomy" id="635003"/>
    <lineage>
        <taxon>Eukaryota</taxon>
        <taxon>Sar</taxon>
        <taxon>Stramenopiles</taxon>
        <taxon>Ochrophyta</taxon>
        <taxon>Bacillariophyta</taxon>
        <taxon>Bacillariophyceae</taxon>
        <taxon>Bacillariophycidae</taxon>
        <taxon>Bacillariales</taxon>
        <taxon>Bacillariaceae</taxon>
        <taxon>Fragilariopsis</taxon>
    </lineage>
</organism>
<feature type="compositionally biased region" description="Polar residues" evidence="5">
    <location>
        <begin position="449"/>
        <end position="458"/>
    </location>
</feature>
<feature type="region of interest" description="Disordered" evidence="5">
    <location>
        <begin position="1013"/>
        <end position="1032"/>
    </location>
</feature>
<dbReference type="InterPro" id="IPR019786">
    <property type="entry name" value="Zinc_finger_PHD-type_CS"/>
</dbReference>
<evidence type="ECO:0000259" key="6">
    <source>
        <dbReference type="PROSITE" id="PS50016"/>
    </source>
</evidence>
<evidence type="ECO:0000313" key="8">
    <source>
        <dbReference type="Proteomes" id="UP000095751"/>
    </source>
</evidence>
<feature type="compositionally biased region" description="Basic residues" evidence="5">
    <location>
        <begin position="171"/>
        <end position="189"/>
    </location>
</feature>
<evidence type="ECO:0000256" key="2">
    <source>
        <dbReference type="ARBA" id="ARBA00022771"/>
    </source>
</evidence>
<keyword evidence="8" id="KW-1185">Reference proteome</keyword>
<dbReference type="AlphaFoldDB" id="A0A1E7FH69"/>
<dbReference type="InterPro" id="IPR019787">
    <property type="entry name" value="Znf_PHD-finger"/>
</dbReference>
<name>A0A1E7FH69_9STRA</name>
<keyword evidence="1" id="KW-0479">Metal-binding</keyword>
<dbReference type="EMBL" id="KV784357">
    <property type="protein sequence ID" value="OEU17385.1"/>
    <property type="molecule type" value="Genomic_DNA"/>
</dbReference>
<dbReference type="SUPFAM" id="SSF57903">
    <property type="entry name" value="FYVE/PHD zinc finger"/>
    <property type="match status" value="2"/>
</dbReference>
<dbReference type="InParanoid" id="A0A1E7FH69"/>
<dbReference type="PRINTS" id="PR00929">
    <property type="entry name" value="ATHOOK"/>
</dbReference>
<feature type="compositionally biased region" description="Basic and acidic residues" evidence="5">
    <location>
        <begin position="190"/>
        <end position="209"/>
    </location>
</feature>
<feature type="compositionally biased region" description="Polar residues" evidence="5">
    <location>
        <begin position="705"/>
        <end position="717"/>
    </location>
</feature>
<dbReference type="Proteomes" id="UP000095751">
    <property type="component" value="Unassembled WGS sequence"/>
</dbReference>
<dbReference type="GO" id="GO:0008270">
    <property type="term" value="F:zinc ion binding"/>
    <property type="evidence" value="ECO:0007669"/>
    <property type="project" value="UniProtKB-KW"/>
</dbReference>
<accession>A0A1E7FH69</accession>
<evidence type="ECO:0000256" key="3">
    <source>
        <dbReference type="ARBA" id="ARBA00022833"/>
    </source>
</evidence>
<dbReference type="InterPro" id="IPR011011">
    <property type="entry name" value="Znf_FYVE_PHD"/>
</dbReference>
<feature type="compositionally biased region" description="Polar residues" evidence="5">
    <location>
        <begin position="241"/>
        <end position="251"/>
    </location>
</feature>
<dbReference type="KEGG" id="fcy:FRACYDRAFT_237802"/>
<feature type="region of interest" description="Disordered" evidence="5">
    <location>
        <begin position="138"/>
        <end position="283"/>
    </location>
</feature>
<feature type="region of interest" description="Disordered" evidence="5">
    <location>
        <begin position="46"/>
        <end position="74"/>
    </location>
</feature>
<feature type="domain" description="PHD-type" evidence="6">
    <location>
        <begin position="84"/>
        <end position="130"/>
    </location>
</feature>
<proteinExistence type="predicted"/>
<gene>
    <name evidence="7" type="ORF">FRACYDRAFT_237802</name>
</gene>
<dbReference type="SMART" id="SM00249">
    <property type="entry name" value="PHD"/>
    <property type="match status" value="2"/>
</dbReference>